<protein>
    <submittedName>
        <fullName evidence="1">Uncharacterized protein</fullName>
    </submittedName>
</protein>
<dbReference type="EMBL" id="JYHA01000051">
    <property type="protein sequence ID" value="KKB96587.1"/>
    <property type="molecule type" value="Genomic_DNA"/>
</dbReference>
<accession>A0A0F5MR83</accession>
<comment type="caution">
    <text evidence="1">The sequence shown here is derived from an EMBL/GenBank/DDBJ whole genome shotgun (WGS) entry which is preliminary data.</text>
</comment>
<proteinExistence type="predicted"/>
<reference evidence="1 2" key="1">
    <citation type="submission" date="2015-02" db="EMBL/GenBank/DDBJ databases">
        <title>Single cell genomics of a rare environmental alphaproteobacterium provides unique insights into Rickettsiaceae evolution.</title>
        <authorList>
            <person name="Martijn J."/>
            <person name="Schulz F."/>
            <person name="Zaremba-Niedzwiedzka K."/>
            <person name="Viklund J."/>
            <person name="Stepanauskas R."/>
            <person name="Andersson S.G.E."/>
            <person name="Horn M."/>
            <person name="Guy L."/>
            <person name="Ettema T.J.G."/>
        </authorList>
    </citation>
    <scope>NUCLEOTIDE SEQUENCE [LARGE SCALE GENOMIC DNA]</scope>
    <source>
        <strain evidence="1 2">SCGC AAA041-L04</strain>
    </source>
</reference>
<evidence type="ECO:0000313" key="2">
    <source>
        <dbReference type="Proteomes" id="UP000033358"/>
    </source>
</evidence>
<evidence type="ECO:0000313" key="1">
    <source>
        <dbReference type="EMBL" id="KKB96587.1"/>
    </source>
</evidence>
<organism evidence="1 2">
    <name type="scientific">Candidatus Arcanibacter lacustris</name>
    <dbReference type="NCBI Taxonomy" id="1607817"/>
    <lineage>
        <taxon>Bacteria</taxon>
        <taxon>Pseudomonadati</taxon>
        <taxon>Pseudomonadota</taxon>
        <taxon>Alphaproteobacteria</taxon>
        <taxon>Rickettsiales</taxon>
        <taxon>Candidatus Arcanibacter</taxon>
    </lineage>
</organism>
<dbReference type="AlphaFoldDB" id="A0A0F5MR83"/>
<gene>
    <name evidence="1" type="ORF">SZ25_00330</name>
</gene>
<dbReference type="Proteomes" id="UP000033358">
    <property type="component" value="Unassembled WGS sequence"/>
</dbReference>
<name>A0A0F5MR83_9RICK</name>
<sequence length="232" mass="24928">MKNEGGSSFDKKINKNIELLNAILSEIKSITDKKSTMSDAINLTNKAFKIYSIGNNSVIACAVEDAKNKDNDNKALDKFLQGIGGANLLHQQDLFGENTMREDYQSLKNAVYNTRVLGVGKNNLQKAATIAKIPGRIALGIVGSALGITGSALKLAGNLVKLAPVAGFIIDRIPGLSYGVEDRVAGRKVRHNALQALGEGLEAVTKELQKKSMPVHSTKIKIMEKLTKGPSR</sequence>
<keyword evidence="2" id="KW-1185">Reference proteome</keyword>